<reference evidence="3 4" key="1">
    <citation type="submission" date="2024-06" db="EMBL/GenBank/DDBJ databases">
        <authorList>
            <person name="Kraege A."/>
            <person name="Thomma B."/>
        </authorList>
    </citation>
    <scope>NUCLEOTIDE SEQUENCE [LARGE SCALE GENOMIC DNA]</scope>
</reference>
<evidence type="ECO:0000313" key="3">
    <source>
        <dbReference type="EMBL" id="CAL5219874.1"/>
    </source>
</evidence>
<name>A0ABP1FMK6_9CHLO</name>
<feature type="region of interest" description="Disordered" evidence="1">
    <location>
        <begin position="349"/>
        <end position="370"/>
    </location>
</feature>
<feature type="compositionally biased region" description="Basic residues" evidence="1">
    <location>
        <begin position="525"/>
        <end position="541"/>
    </location>
</feature>
<feature type="region of interest" description="Disordered" evidence="1">
    <location>
        <begin position="514"/>
        <end position="561"/>
    </location>
</feature>
<comment type="caution">
    <text evidence="3">The sequence shown here is derived from an EMBL/GenBank/DDBJ whole genome shotgun (WGS) entry which is preliminary data.</text>
</comment>
<feature type="compositionally biased region" description="Polar residues" evidence="1">
    <location>
        <begin position="151"/>
        <end position="166"/>
    </location>
</feature>
<feature type="region of interest" description="Disordered" evidence="1">
    <location>
        <begin position="454"/>
        <end position="493"/>
    </location>
</feature>
<evidence type="ECO:0000259" key="2">
    <source>
        <dbReference type="PROSITE" id="PS50174"/>
    </source>
</evidence>
<protein>
    <submittedName>
        <fullName evidence="3">G1794 protein</fullName>
    </submittedName>
</protein>
<feature type="region of interest" description="Disordered" evidence="1">
    <location>
        <begin position="1"/>
        <end position="91"/>
    </location>
</feature>
<feature type="compositionally biased region" description="Basic and acidic residues" evidence="1">
    <location>
        <begin position="73"/>
        <end position="84"/>
    </location>
</feature>
<dbReference type="EMBL" id="CAXHTA020000002">
    <property type="protein sequence ID" value="CAL5219874.1"/>
    <property type="molecule type" value="Genomic_DNA"/>
</dbReference>
<dbReference type="SMART" id="SM00443">
    <property type="entry name" value="G_patch"/>
    <property type="match status" value="1"/>
</dbReference>
<proteinExistence type="predicted"/>
<dbReference type="Pfam" id="PF01585">
    <property type="entry name" value="G-patch"/>
    <property type="match status" value="1"/>
</dbReference>
<dbReference type="PANTHER" id="PTHR47423">
    <property type="entry name" value="G-PATCH DOMAIN CONTAINING PROTEIN"/>
    <property type="match status" value="1"/>
</dbReference>
<dbReference type="Proteomes" id="UP001497392">
    <property type="component" value="Unassembled WGS sequence"/>
</dbReference>
<dbReference type="PROSITE" id="PS50174">
    <property type="entry name" value="G_PATCH"/>
    <property type="match status" value="1"/>
</dbReference>
<sequence length="624" mass="66645">MPRKSKNKGDVYGPRGRYRSSSRRASSRGNGNDTTNTHNGGQTLQIGGVTIQVSGNGEVHSMSTGKRRTRGTRKAESDSAREMDEAASTDEAFADYVENVDVNESDSECENEASETVFKGMQDFAEGPIGEGPPVEDRGIYFEGLEHPIDLSTSSGEADSENTGSESDSDAVSIADLVGNFSDGLKLEHAFPVFYNDLHDTGGSTGSKASRKQRKSSYATPGAKGKLLPGEKARLKRARVDAKRAARSEGHGFNAPSVVRELESFVQAAGDIKAFPPMNMYGLAFTQKAAGLYGLKSSAQGSGRKRFIIVRATNRTQLLEPLAQERLRDMLAAHESALDLLRPGSQAAAISRGAKASKQPAANRMPSAAKQRPRYNVPVAFMSRGVVDPYEVEQAIIEPPRCAPAPDQAALPLPVELPSSRSGLGAQPSSIKVHLEEEVSLAGQMLEPTLFVRRESEGQRSEGSTPSFMGQGLGPRAPKRTLSELGGASSSQVTVSEFTASGIDEVDELSSLPHLKPGVFTTKSQYKKAHKKRDKLARRAGRVTSGAKPGQQSRLGPESPATPMVMEASFAFGSFEQHTTGFGSRMLAKMGYEGQGSGLGRQQQGRAEPITATMRPKQLGLGAT</sequence>
<evidence type="ECO:0000313" key="4">
    <source>
        <dbReference type="Proteomes" id="UP001497392"/>
    </source>
</evidence>
<feature type="compositionally biased region" description="Low complexity" evidence="1">
    <location>
        <begin position="27"/>
        <end position="43"/>
    </location>
</feature>
<feature type="compositionally biased region" description="Basic residues" evidence="1">
    <location>
        <begin position="16"/>
        <end position="26"/>
    </location>
</feature>
<feature type="region of interest" description="Disordered" evidence="1">
    <location>
        <begin position="592"/>
        <end position="624"/>
    </location>
</feature>
<evidence type="ECO:0000256" key="1">
    <source>
        <dbReference type="SAM" id="MobiDB-lite"/>
    </source>
</evidence>
<feature type="region of interest" description="Disordered" evidence="1">
    <location>
        <begin position="202"/>
        <end position="230"/>
    </location>
</feature>
<dbReference type="PANTHER" id="PTHR47423:SF2">
    <property type="entry name" value="PROTEIN SQS1"/>
    <property type="match status" value="1"/>
</dbReference>
<feature type="domain" description="G-patch" evidence="2">
    <location>
        <begin position="579"/>
        <end position="624"/>
    </location>
</feature>
<accession>A0ABP1FMK6</accession>
<gene>
    <name evidence="3" type="primary">g1794</name>
    <name evidence="3" type="ORF">VP750_LOCUS1533</name>
</gene>
<keyword evidence="4" id="KW-1185">Reference proteome</keyword>
<feature type="region of interest" description="Disordered" evidence="1">
    <location>
        <begin position="150"/>
        <end position="171"/>
    </location>
</feature>
<organism evidence="3 4">
    <name type="scientific">Coccomyxa viridis</name>
    <dbReference type="NCBI Taxonomy" id="1274662"/>
    <lineage>
        <taxon>Eukaryota</taxon>
        <taxon>Viridiplantae</taxon>
        <taxon>Chlorophyta</taxon>
        <taxon>core chlorophytes</taxon>
        <taxon>Trebouxiophyceae</taxon>
        <taxon>Trebouxiophyceae incertae sedis</taxon>
        <taxon>Coccomyxaceae</taxon>
        <taxon>Coccomyxa</taxon>
    </lineage>
</organism>
<dbReference type="InterPro" id="IPR000467">
    <property type="entry name" value="G_patch_dom"/>
</dbReference>